<keyword evidence="5" id="KW-1185">Reference proteome</keyword>
<reference evidence="5" key="2">
    <citation type="submission" date="2017-03" db="EMBL/GenBank/DDBJ databases">
        <authorList>
            <person name="Sharma R."/>
            <person name="Thines M."/>
        </authorList>
    </citation>
    <scope>NUCLEOTIDE SEQUENCE [LARGE SCALE GENOMIC DNA]</scope>
</reference>
<dbReference type="Proteomes" id="UP000324767">
    <property type="component" value="Unassembled WGS sequence"/>
</dbReference>
<keyword evidence="2" id="KW-1133">Transmembrane helix</keyword>
<protein>
    <submittedName>
        <fullName evidence="4">Sec62/63 complex, subunit Sec66</fullName>
    </submittedName>
</protein>
<dbReference type="InterPro" id="IPR018624">
    <property type="entry name" value="Sec66"/>
</dbReference>
<feature type="region of interest" description="Disordered" evidence="1">
    <location>
        <begin position="189"/>
        <end position="243"/>
    </location>
</feature>
<evidence type="ECO:0000256" key="1">
    <source>
        <dbReference type="SAM" id="MobiDB-lite"/>
    </source>
</evidence>
<evidence type="ECO:0000313" key="6">
    <source>
        <dbReference type="Proteomes" id="UP000324767"/>
    </source>
</evidence>
<dbReference type="PANTHER" id="PTHR28229">
    <property type="entry name" value="TRANSLOCATION PROTEIN SEC66"/>
    <property type="match status" value="1"/>
</dbReference>
<evidence type="ECO:0000256" key="2">
    <source>
        <dbReference type="SAM" id="Phobius"/>
    </source>
</evidence>
<dbReference type="GO" id="GO:0031207">
    <property type="term" value="C:Sec62/Sec63 complex"/>
    <property type="evidence" value="ECO:0007669"/>
    <property type="project" value="InterPro"/>
</dbReference>
<evidence type="ECO:0000313" key="3">
    <source>
        <dbReference type="EMBL" id="KAA6415520.1"/>
    </source>
</evidence>
<gene>
    <name evidence="3" type="ORF">FRX48_00235</name>
</gene>
<accession>A0A1W5D4D0</accession>
<dbReference type="EMBL" id="FWEW01001890">
    <property type="protein sequence ID" value="SLM37759.1"/>
    <property type="molecule type" value="Genomic_DNA"/>
</dbReference>
<reference evidence="3 6" key="3">
    <citation type="submission" date="2019-09" db="EMBL/GenBank/DDBJ databases">
        <title>The hologenome of the rock-dwelling lichen Lasallia pustulata.</title>
        <authorList>
            <person name="Greshake Tzovaras B."/>
            <person name="Segers F."/>
            <person name="Bicker A."/>
            <person name="Dal Grande F."/>
            <person name="Otte J."/>
            <person name="Hankeln T."/>
            <person name="Schmitt I."/>
            <person name="Ebersberger I."/>
        </authorList>
    </citation>
    <scope>NUCLEOTIDE SEQUENCE [LARGE SCALE GENOMIC DNA]</scope>
    <source>
        <strain evidence="3">A1-1</strain>
    </source>
</reference>
<evidence type="ECO:0000313" key="5">
    <source>
        <dbReference type="Proteomes" id="UP000192927"/>
    </source>
</evidence>
<dbReference type="Proteomes" id="UP000192927">
    <property type="component" value="Unassembled WGS sequence"/>
</dbReference>
<keyword evidence="2" id="KW-0472">Membrane</keyword>
<sequence>MVDWVGLAVPFAYLGILVGSLATFSSLYRKRKAAKSSSLEPWFPPHLQRNIYLSLLHLEPEPGKEKPPTVPESVLKAALLRRATEDIHRLLTIRNGKQALSTLLQRGSVGDDLWQRFLRAEKEMEEELRDVVNEANAFAPNWGQTIFQSANEMAQNALLRQRVAELQAQAKVDREWWDEKKASIQSEFMKELDEDSAKARPAAATGDRIASDEDSVLVEAGGPASTGSVAGTKGGTKKRKGKK</sequence>
<dbReference type="AlphaFoldDB" id="A0A1W5D4D0"/>
<dbReference type="GO" id="GO:0031204">
    <property type="term" value="P:post-translational protein targeting to membrane, translocation"/>
    <property type="evidence" value="ECO:0007669"/>
    <property type="project" value="InterPro"/>
</dbReference>
<reference evidence="4" key="1">
    <citation type="submission" date="2017-03" db="EMBL/GenBank/DDBJ databases">
        <authorList>
            <person name="Afonso C.L."/>
            <person name="Miller P.J."/>
            <person name="Scott M.A."/>
            <person name="Spackman E."/>
            <person name="Goraichik I."/>
            <person name="Dimitrov K.M."/>
            <person name="Suarez D.L."/>
            <person name="Swayne D.E."/>
        </authorList>
    </citation>
    <scope>NUCLEOTIDE SEQUENCE [LARGE SCALE GENOMIC DNA]</scope>
</reference>
<keyword evidence="2" id="KW-0812">Transmembrane</keyword>
<name>A0A1W5D4D0_9LECA</name>
<feature type="compositionally biased region" description="Basic and acidic residues" evidence="1">
    <location>
        <begin position="189"/>
        <end position="198"/>
    </location>
</feature>
<dbReference type="EMBL" id="VXIT01000001">
    <property type="protein sequence ID" value="KAA6415520.1"/>
    <property type="molecule type" value="Genomic_DNA"/>
</dbReference>
<dbReference type="OrthoDB" id="73168at2759"/>
<dbReference type="Pfam" id="PF09802">
    <property type="entry name" value="Sec66"/>
    <property type="match status" value="1"/>
</dbReference>
<proteinExistence type="predicted"/>
<evidence type="ECO:0000313" key="4">
    <source>
        <dbReference type="EMBL" id="SLM37759.1"/>
    </source>
</evidence>
<organism evidence="4 5">
    <name type="scientific">Lasallia pustulata</name>
    <dbReference type="NCBI Taxonomy" id="136370"/>
    <lineage>
        <taxon>Eukaryota</taxon>
        <taxon>Fungi</taxon>
        <taxon>Dikarya</taxon>
        <taxon>Ascomycota</taxon>
        <taxon>Pezizomycotina</taxon>
        <taxon>Lecanoromycetes</taxon>
        <taxon>OSLEUM clade</taxon>
        <taxon>Umbilicariomycetidae</taxon>
        <taxon>Umbilicariales</taxon>
        <taxon>Umbilicariaceae</taxon>
        <taxon>Lasallia</taxon>
    </lineage>
</organism>
<feature type="transmembrane region" description="Helical" evidence="2">
    <location>
        <begin position="6"/>
        <end position="28"/>
    </location>
</feature>
<dbReference type="PANTHER" id="PTHR28229:SF1">
    <property type="entry name" value="TRANSLOCATION PROTEIN SEC66"/>
    <property type="match status" value="1"/>
</dbReference>